<dbReference type="Gene3D" id="3.40.109.10">
    <property type="entry name" value="NADH Oxidase"/>
    <property type="match status" value="1"/>
</dbReference>
<proteinExistence type="predicted"/>
<evidence type="ECO:0000313" key="1">
    <source>
        <dbReference type="EMBL" id="MTE15232.1"/>
    </source>
</evidence>
<evidence type="ECO:0008006" key="3">
    <source>
        <dbReference type="Google" id="ProtNLM"/>
    </source>
</evidence>
<dbReference type="NCBIfam" id="NF047509">
    <property type="entry name" value="Rv3131_FMN_oxido"/>
    <property type="match status" value="1"/>
</dbReference>
<dbReference type="PANTHER" id="PTHR23026">
    <property type="entry name" value="NADPH NITROREDUCTASE"/>
    <property type="match status" value="1"/>
</dbReference>
<name>A0A6I3KYS5_9NOCA</name>
<dbReference type="AlphaFoldDB" id="A0A6I3KYS5"/>
<protein>
    <recommendedName>
        <fullName evidence="3">NAD(P)H nitroreductase acg</fullName>
    </recommendedName>
</protein>
<dbReference type="PANTHER" id="PTHR23026:SF123">
    <property type="entry name" value="NAD(P)H NITROREDUCTASE RV3131-RELATED"/>
    <property type="match status" value="1"/>
</dbReference>
<reference evidence="1 2" key="1">
    <citation type="submission" date="2019-11" db="EMBL/GenBank/DDBJ databases">
        <title>Nocardia sp. nov. CT2-14 isolated from soil.</title>
        <authorList>
            <person name="Kanchanasin P."/>
            <person name="Tanasupawat S."/>
            <person name="Yuki M."/>
            <person name="Kudo T."/>
        </authorList>
    </citation>
    <scope>NUCLEOTIDE SEQUENCE [LARGE SCALE GENOMIC DNA]</scope>
    <source>
        <strain evidence="1 2">CT2-14</strain>
    </source>
</reference>
<dbReference type="InterPro" id="IPR000415">
    <property type="entry name" value="Nitroreductase-like"/>
</dbReference>
<keyword evidence="2" id="KW-1185">Reference proteome</keyword>
<dbReference type="Proteomes" id="UP000432464">
    <property type="component" value="Unassembled WGS sequence"/>
</dbReference>
<accession>A0A6I3KYS5</accession>
<evidence type="ECO:0000313" key="2">
    <source>
        <dbReference type="Proteomes" id="UP000432464"/>
    </source>
</evidence>
<gene>
    <name evidence="1" type="ORF">GLP40_20940</name>
</gene>
<sequence>MTAMNTPSVAIPDRHTLLEAMRRASRAPSVHNTQPWRWVLDGEVLHLYSDPDRLLGVADPHGRQLTISCGAMLHHVRTAFGARGWHTDTVRTPDPTQPRHLAEVRFRRWDSPPPGLYSRAAVMETRHTDRLPMRPPENWNQVLPRLRMLSSPHYVELNALDESMRPRLTAATEQATALRRHDMMYQAEIGWWAGHSGTAEGVPPDALPSAAEAARVTVGRTFPSARHSARRTETTEDHARLVVLSTEYDTLTDWLHTGEALSAALLECTVLGLSTCALTHITELPDGRNLLTDFTHPAYKPQIMIRIGKAPDDEAWTSTPRRPLADFFTIR</sequence>
<dbReference type="SUPFAM" id="SSF55469">
    <property type="entry name" value="FMN-dependent nitroreductase-like"/>
    <property type="match status" value="1"/>
</dbReference>
<comment type="caution">
    <text evidence="1">The sequence shown here is derived from an EMBL/GenBank/DDBJ whole genome shotgun (WGS) entry which is preliminary data.</text>
</comment>
<dbReference type="InterPro" id="IPR050627">
    <property type="entry name" value="Nitroreductase/BluB"/>
</dbReference>
<dbReference type="GO" id="GO:0016491">
    <property type="term" value="F:oxidoreductase activity"/>
    <property type="evidence" value="ECO:0007669"/>
    <property type="project" value="InterPro"/>
</dbReference>
<dbReference type="RefSeq" id="WP_154789639.1">
    <property type="nucleotide sequence ID" value="NZ_WMBB01000009.1"/>
</dbReference>
<dbReference type="EMBL" id="WMBB01000009">
    <property type="protein sequence ID" value="MTE15232.1"/>
    <property type="molecule type" value="Genomic_DNA"/>
</dbReference>
<organism evidence="1 2">
    <name type="scientific">Nocardia aurantiaca</name>
    <dbReference type="NCBI Taxonomy" id="2675850"/>
    <lineage>
        <taxon>Bacteria</taxon>
        <taxon>Bacillati</taxon>
        <taxon>Actinomycetota</taxon>
        <taxon>Actinomycetes</taxon>
        <taxon>Mycobacteriales</taxon>
        <taxon>Nocardiaceae</taxon>
        <taxon>Nocardia</taxon>
    </lineage>
</organism>